<keyword evidence="8 14" id="KW-0067">ATP-binding</keyword>
<evidence type="ECO:0000256" key="13">
    <source>
        <dbReference type="ARBA" id="ARBA00047833"/>
    </source>
</evidence>
<dbReference type="Gene3D" id="3.40.50.720">
    <property type="entry name" value="NAD(P)-binding Rossmann-like Domain"/>
    <property type="match status" value="1"/>
</dbReference>
<keyword evidence="5 14" id="KW-0436">Ligase</keyword>
<dbReference type="GO" id="GO:0071555">
    <property type="term" value="P:cell wall organization"/>
    <property type="evidence" value="ECO:0007669"/>
    <property type="project" value="UniProtKB-KW"/>
</dbReference>
<evidence type="ECO:0000256" key="11">
    <source>
        <dbReference type="ARBA" id="ARBA00023306"/>
    </source>
</evidence>
<dbReference type="PANTHER" id="PTHR43445">
    <property type="entry name" value="UDP-N-ACETYLMURAMATE--L-ALANINE LIGASE-RELATED"/>
    <property type="match status" value="1"/>
</dbReference>
<dbReference type="GO" id="GO:0005524">
    <property type="term" value="F:ATP binding"/>
    <property type="evidence" value="ECO:0007669"/>
    <property type="project" value="UniProtKB-UniRule"/>
</dbReference>
<comment type="catalytic activity">
    <reaction evidence="13 14">
        <text>UDP-N-acetyl-alpha-D-muramate + L-alanine + ATP = UDP-N-acetyl-alpha-D-muramoyl-L-alanine + ADP + phosphate + H(+)</text>
        <dbReference type="Rhea" id="RHEA:23372"/>
        <dbReference type="ChEBI" id="CHEBI:15378"/>
        <dbReference type="ChEBI" id="CHEBI:30616"/>
        <dbReference type="ChEBI" id="CHEBI:43474"/>
        <dbReference type="ChEBI" id="CHEBI:57972"/>
        <dbReference type="ChEBI" id="CHEBI:70757"/>
        <dbReference type="ChEBI" id="CHEBI:83898"/>
        <dbReference type="ChEBI" id="CHEBI:456216"/>
        <dbReference type="EC" id="6.3.2.8"/>
    </reaction>
</comment>
<dbReference type="Proteomes" id="UP000757890">
    <property type="component" value="Unassembled WGS sequence"/>
</dbReference>
<evidence type="ECO:0000256" key="1">
    <source>
        <dbReference type="ARBA" id="ARBA00004496"/>
    </source>
</evidence>
<feature type="domain" description="Mur ligase central" evidence="17">
    <location>
        <begin position="112"/>
        <end position="292"/>
    </location>
</feature>
<dbReference type="Pfam" id="PF02875">
    <property type="entry name" value="Mur_ligase_C"/>
    <property type="match status" value="1"/>
</dbReference>
<evidence type="ECO:0000313" key="19">
    <source>
        <dbReference type="Proteomes" id="UP000757890"/>
    </source>
</evidence>
<dbReference type="Pfam" id="PF08245">
    <property type="entry name" value="Mur_ligase_M"/>
    <property type="match status" value="1"/>
</dbReference>
<comment type="caution">
    <text evidence="18">The sequence shown here is derived from an EMBL/GenBank/DDBJ whole genome shotgun (WGS) entry which is preliminary data.</text>
</comment>
<evidence type="ECO:0000256" key="3">
    <source>
        <dbReference type="ARBA" id="ARBA00012211"/>
    </source>
</evidence>
<dbReference type="SUPFAM" id="SSF53244">
    <property type="entry name" value="MurD-like peptide ligases, peptide-binding domain"/>
    <property type="match status" value="1"/>
</dbReference>
<dbReference type="SUPFAM" id="SSF51984">
    <property type="entry name" value="MurCD N-terminal domain"/>
    <property type="match status" value="1"/>
</dbReference>
<dbReference type="GO" id="GO:0005737">
    <property type="term" value="C:cytoplasm"/>
    <property type="evidence" value="ECO:0007669"/>
    <property type="project" value="UniProtKB-SubCell"/>
</dbReference>
<dbReference type="GO" id="GO:0008763">
    <property type="term" value="F:UDP-N-acetylmuramate-L-alanine ligase activity"/>
    <property type="evidence" value="ECO:0007669"/>
    <property type="project" value="UniProtKB-UniRule"/>
</dbReference>
<dbReference type="RefSeq" id="WP_276638233.1">
    <property type="nucleotide sequence ID" value="NZ_CAUBXZ010000001.1"/>
</dbReference>
<dbReference type="InterPro" id="IPR036565">
    <property type="entry name" value="Mur-like_cat_sf"/>
</dbReference>
<evidence type="ECO:0000256" key="10">
    <source>
        <dbReference type="ARBA" id="ARBA00022984"/>
    </source>
</evidence>
<dbReference type="Gene3D" id="3.40.1190.10">
    <property type="entry name" value="Mur-like, catalytic domain"/>
    <property type="match status" value="1"/>
</dbReference>
<keyword evidence="9 14" id="KW-0133">Cell shape</keyword>
<keyword evidence="10 14" id="KW-0573">Peptidoglycan synthesis</keyword>
<dbReference type="InterPro" id="IPR050061">
    <property type="entry name" value="MurCDEF_pg_biosynth"/>
</dbReference>
<dbReference type="PANTHER" id="PTHR43445:SF3">
    <property type="entry name" value="UDP-N-ACETYLMURAMATE--L-ALANINE LIGASE"/>
    <property type="match status" value="1"/>
</dbReference>
<dbReference type="AlphaFoldDB" id="A0A930FNJ0"/>
<dbReference type="InterPro" id="IPR036615">
    <property type="entry name" value="Mur_ligase_C_dom_sf"/>
</dbReference>
<dbReference type="NCBIfam" id="TIGR01082">
    <property type="entry name" value="murC"/>
    <property type="match status" value="1"/>
</dbReference>
<keyword evidence="6 14" id="KW-0132">Cell division</keyword>
<proteinExistence type="inferred from homology"/>
<protein>
    <recommendedName>
        <fullName evidence="3 14">UDP-N-acetylmuramate--L-alanine ligase</fullName>
        <ecNumber evidence="3 14">6.3.2.8</ecNumber>
    </recommendedName>
    <alternativeName>
        <fullName evidence="14">UDP-N-acetylmuramoyl-L-alanine synthetase</fullName>
    </alternativeName>
</protein>
<dbReference type="EC" id="6.3.2.8" evidence="3 14"/>
<evidence type="ECO:0000313" key="18">
    <source>
        <dbReference type="EMBL" id="MBF1128491.1"/>
    </source>
</evidence>
<evidence type="ECO:0000256" key="12">
    <source>
        <dbReference type="ARBA" id="ARBA00023316"/>
    </source>
</evidence>
<dbReference type="InterPro" id="IPR013221">
    <property type="entry name" value="Mur_ligase_cen"/>
</dbReference>
<dbReference type="InterPro" id="IPR004101">
    <property type="entry name" value="Mur_ligase_C"/>
</dbReference>
<evidence type="ECO:0000256" key="5">
    <source>
        <dbReference type="ARBA" id="ARBA00022598"/>
    </source>
</evidence>
<evidence type="ECO:0000256" key="9">
    <source>
        <dbReference type="ARBA" id="ARBA00022960"/>
    </source>
</evidence>
<keyword evidence="11 14" id="KW-0131">Cell cycle</keyword>
<evidence type="ECO:0000259" key="17">
    <source>
        <dbReference type="Pfam" id="PF08245"/>
    </source>
</evidence>
<dbReference type="Pfam" id="PF01225">
    <property type="entry name" value="Mur_ligase"/>
    <property type="match status" value="1"/>
</dbReference>
<keyword evidence="4 14" id="KW-0963">Cytoplasm</keyword>
<dbReference type="SUPFAM" id="SSF53623">
    <property type="entry name" value="MurD-like peptide ligases, catalytic domain"/>
    <property type="match status" value="1"/>
</dbReference>
<organism evidence="18 19">
    <name type="scientific">Dialister invisus</name>
    <dbReference type="NCBI Taxonomy" id="218538"/>
    <lineage>
        <taxon>Bacteria</taxon>
        <taxon>Bacillati</taxon>
        <taxon>Bacillota</taxon>
        <taxon>Negativicutes</taxon>
        <taxon>Veillonellales</taxon>
        <taxon>Veillonellaceae</taxon>
        <taxon>Dialister</taxon>
    </lineage>
</organism>
<accession>A0A930FNJ0</accession>
<evidence type="ECO:0000256" key="8">
    <source>
        <dbReference type="ARBA" id="ARBA00022840"/>
    </source>
</evidence>
<dbReference type="InterPro" id="IPR005758">
    <property type="entry name" value="UDP-N-AcMur_Ala_ligase_MurC"/>
</dbReference>
<evidence type="ECO:0000256" key="4">
    <source>
        <dbReference type="ARBA" id="ARBA00022490"/>
    </source>
</evidence>
<dbReference type="Gene3D" id="3.90.190.20">
    <property type="entry name" value="Mur ligase, C-terminal domain"/>
    <property type="match status" value="1"/>
</dbReference>
<evidence type="ECO:0000256" key="14">
    <source>
        <dbReference type="HAMAP-Rule" id="MF_00046"/>
    </source>
</evidence>
<feature type="domain" description="Mur ligase C-terminal" evidence="16">
    <location>
        <begin position="314"/>
        <end position="445"/>
    </location>
</feature>
<evidence type="ECO:0000259" key="15">
    <source>
        <dbReference type="Pfam" id="PF01225"/>
    </source>
</evidence>
<feature type="binding site" evidence="14">
    <location>
        <begin position="114"/>
        <end position="120"/>
    </location>
    <ligand>
        <name>ATP</name>
        <dbReference type="ChEBI" id="CHEBI:30616"/>
    </ligand>
</feature>
<comment type="pathway">
    <text evidence="2 14">Cell wall biogenesis; peptidoglycan biosynthesis.</text>
</comment>
<evidence type="ECO:0000259" key="16">
    <source>
        <dbReference type="Pfam" id="PF02875"/>
    </source>
</evidence>
<sequence length="469" mass="51795">MMELENYHAFHFVGLGGVGMCALARILIEKGITVSGSDVSDSAVLQELRNKGAAVFIGHKRENINDADVLVVSSAIGMDNPELQEAKSRDLPIFHRSDVLAAIFKWGKGIAVAGAHGKSTTSAMIGQIFHVAKMDPTIVLGGFTDYLKGNSCLGHGEHIIAEADESDGSFLKFATFLSVVTNIEDDHLDHYGTVENIRKAFVEFLNHVTYKDGGAIVCTDSEGVQAILPQIKKKVISFGINDSAEYRAVNKRYEKQNMLFDVYHYKEKLGTVSLQIPGIHNVRDALGAIVVALYCGISFETSVKALSVFSGVKRRFQTKMKEHGVWIVDDYAHHPTEIAATLKAAKEMGRHRVICAFQPHRYSRTKLLREEFSEAFIDADVLFFTDIYAAGESPIQGIDGTLIPNLVKRRFPDKPINYVKNVEDLPKELYKVIKPDDMLITMGAGNIYMAGEMLANLMKGKGLSSDYKK</sequence>
<dbReference type="GO" id="GO:0009252">
    <property type="term" value="P:peptidoglycan biosynthetic process"/>
    <property type="evidence" value="ECO:0007669"/>
    <property type="project" value="UniProtKB-UniRule"/>
</dbReference>
<gene>
    <name evidence="14" type="primary">murC</name>
    <name evidence="18" type="ORF">HXL70_00335</name>
</gene>
<comment type="subcellular location">
    <subcellularLocation>
        <location evidence="1 14">Cytoplasm</location>
    </subcellularLocation>
</comment>
<evidence type="ECO:0000256" key="6">
    <source>
        <dbReference type="ARBA" id="ARBA00022618"/>
    </source>
</evidence>
<keyword evidence="7 14" id="KW-0547">Nucleotide-binding</keyword>
<reference evidence="18" key="1">
    <citation type="submission" date="2020-04" db="EMBL/GenBank/DDBJ databases">
        <title>Deep metagenomics examines the oral microbiome during advanced dental caries in children, revealing novel taxa and co-occurrences with host molecules.</title>
        <authorList>
            <person name="Baker J.L."/>
            <person name="Morton J.T."/>
            <person name="Dinis M."/>
            <person name="Alvarez R."/>
            <person name="Tran N.C."/>
            <person name="Knight R."/>
            <person name="Edlund A."/>
        </authorList>
    </citation>
    <scope>NUCLEOTIDE SEQUENCE</scope>
    <source>
        <strain evidence="18">JCVI_32_bin.14</strain>
    </source>
</reference>
<evidence type="ECO:0000256" key="2">
    <source>
        <dbReference type="ARBA" id="ARBA00004752"/>
    </source>
</evidence>
<name>A0A930FNJ0_9FIRM</name>
<evidence type="ECO:0000256" key="7">
    <source>
        <dbReference type="ARBA" id="ARBA00022741"/>
    </source>
</evidence>
<keyword evidence="12 14" id="KW-0961">Cell wall biogenesis/degradation</keyword>
<dbReference type="GO" id="GO:0008360">
    <property type="term" value="P:regulation of cell shape"/>
    <property type="evidence" value="ECO:0007669"/>
    <property type="project" value="UniProtKB-KW"/>
</dbReference>
<dbReference type="HAMAP" id="MF_00046">
    <property type="entry name" value="MurC"/>
    <property type="match status" value="1"/>
</dbReference>
<dbReference type="InterPro" id="IPR000713">
    <property type="entry name" value="Mur_ligase_N"/>
</dbReference>
<comment type="function">
    <text evidence="14">Cell wall formation.</text>
</comment>
<dbReference type="GO" id="GO:0051301">
    <property type="term" value="P:cell division"/>
    <property type="evidence" value="ECO:0007669"/>
    <property type="project" value="UniProtKB-KW"/>
</dbReference>
<comment type="similarity">
    <text evidence="14">Belongs to the MurCDEF family.</text>
</comment>
<feature type="domain" description="Mur ligase N-terminal catalytic" evidence="15">
    <location>
        <begin position="10"/>
        <end position="104"/>
    </location>
</feature>
<dbReference type="EMBL" id="JABZMK010000001">
    <property type="protein sequence ID" value="MBF1128491.1"/>
    <property type="molecule type" value="Genomic_DNA"/>
</dbReference>